<proteinExistence type="predicted"/>
<evidence type="ECO:0000313" key="2">
    <source>
        <dbReference type="Proteomes" id="UP000657918"/>
    </source>
</evidence>
<dbReference type="AlphaFoldDB" id="A0A835JKD9"/>
<keyword evidence="2" id="KW-1185">Reference proteome</keyword>
<gene>
    <name evidence="1" type="ORF">SADUNF_Sadunf13G0027500</name>
</gene>
<accession>A0A835JKD9</accession>
<name>A0A835JKD9_9ROSI</name>
<dbReference type="EMBL" id="JADGMS010000013">
    <property type="protein sequence ID" value="KAF9670044.1"/>
    <property type="molecule type" value="Genomic_DNA"/>
</dbReference>
<reference evidence="1 2" key="1">
    <citation type="submission" date="2020-10" db="EMBL/GenBank/DDBJ databases">
        <title>Plant Genome Project.</title>
        <authorList>
            <person name="Zhang R.-G."/>
        </authorList>
    </citation>
    <scope>NUCLEOTIDE SEQUENCE [LARGE SCALE GENOMIC DNA]</scope>
    <source>
        <strain evidence="1">FAFU-HL-1</strain>
        <tissue evidence="1">Leaf</tissue>
    </source>
</reference>
<evidence type="ECO:0000313" key="1">
    <source>
        <dbReference type="EMBL" id="KAF9670044.1"/>
    </source>
</evidence>
<organism evidence="1 2">
    <name type="scientific">Salix dunnii</name>
    <dbReference type="NCBI Taxonomy" id="1413687"/>
    <lineage>
        <taxon>Eukaryota</taxon>
        <taxon>Viridiplantae</taxon>
        <taxon>Streptophyta</taxon>
        <taxon>Embryophyta</taxon>
        <taxon>Tracheophyta</taxon>
        <taxon>Spermatophyta</taxon>
        <taxon>Magnoliopsida</taxon>
        <taxon>eudicotyledons</taxon>
        <taxon>Gunneridae</taxon>
        <taxon>Pentapetalae</taxon>
        <taxon>rosids</taxon>
        <taxon>fabids</taxon>
        <taxon>Malpighiales</taxon>
        <taxon>Salicaceae</taxon>
        <taxon>Saliceae</taxon>
        <taxon>Salix</taxon>
    </lineage>
</organism>
<sequence>MTDFELESLRVEFDLYVIQHIKYSKPYHVISCHNLQFWMLDALRCLRLSERQNGKLQFRRESGCQKLMQASLGICISLKATNHVIRWEDVAESSGTSGGGI</sequence>
<comment type="caution">
    <text evidence="1">The sequence shown here is derived from an EMBL/GenBank/DDBJ whole genome shotgun (WGS) entry which is preliminary data.</text>
</comment>
<protein>
    <submittedName>
        <fullName evidence="1">Uncharacterized protein</fullName>
    </submittedName>
</protein>
<dbReference type="Proteomes" id="UP000657918">
    <property type="component" value="Unassembled WGS sequence"/>
</dbReference>